<reference evidence="1" key="1">
    <citation type="submission" date="2022-04" db="EMBL/GenBank/DDBJ databases">
        <title>Jade perch genome.</title>
        <authorList>
            <person name="Chao B."/>
        </authorList>
    </citation>
    <scope>NUCLEOTIDE SEQUENCE</scope>
    <source>
        <strain evidence="1">CB-2022</strain>
    </source>
</reference>
<protein>
    <submittedName>
        <fullName evidence="1">Uncharacterized protein</fullName>
    </submittedName>
</protein>
<evidence type="ECO:0000313" key="2">
    <source>
        <dbReference type="Proteomes" id="UP000831701"/>
    </source>
</evidence>
<organism evidence="1 2">
    <name type="scientific">Scortum barcoo</name>
    <name type="common">barcoo grunter</name>
    <dbReference type="NCBI Taxonomy" id="214431"/>
    <lineage>
        <taxon>Eukaryota</taxon>
        <taxon>Metazoa</taxon>
        <taxon>Chordata</taxon>
        <taxon>Craniata</taxon>
        <taxon>Vertebrata</taxon>
        <taxon>Euteleostomi</taxon>
        <taxon>Actinopterygii</taxon>
        <taxon>Neopterygii</taxon>
        <taxon>Teleostei</taxon>
        <taxon>Neoteleostei</taxon>
        <taxon>Acanthomorphata</taxon>
        <taxon>Eupercaria</taxon>
        <taxon>Centrarchiformes</taxon>
        <taxon>Terapontoidei</taxon>
        <taxon>Terapontidae</taxon>
        <taxon>Scortum</taxon>
    </lineage>
</organism>
<comment type="caution">
    <text evidence="1">The sequence shown here is derived from an EMBL/GenBank/DDBJ whole genome shotgun (WGS) entry which is preliminary data.</text>
</comment>
<proteinExistence type="predicted"/>
<name>A0ACB8X9J2_9TELE</name>
<sequence>MGVTGKKGEKYLLVLVDFMSGYVVIKPVRKANGSSVVGMLEQVCQSLGVPKELRTDNGTHFRNAQVDQWCQQNGVIRIYSPPYTPQANGVVERTIGLVKNWIGKNANTKEWSTKALEVGRALNDRLSGSAVCQKISCASLASALKSNPSHLRELELSDNKLQDSGVKLLCGFLESPHCRLQTLRLRGCSLSEISCASLASALKSNPSHLRELELSFNKLQDSGVKLLCGFLESPHCRLQTLRLRKCSLSEISCASLASALKSNPSHLRELELSHNKLQDSEVKLLSDLVESPHCRLQTLSQMYRGSSAANQGSFVGTEGKEDTLATPPGDVADHEVPPATLPRFEPFSPESHGSSVDVKLKIRLARLQVEAQEKERKADHELKLQRKQSSSSLPHQKGMGLIKKVSPLDTGMTQSEEDVPDPCFKPFISGGFVSLTGDAKDQLPVKILRDTGGSQSIIREGLLSLSSKSSCTPP</sequence>
<dbReference type="Proteomes" id="UP000831701">
    <property type="component" value="Chromosome 1"/>
</dbReference>
<keyword evidence="2" id="KW-1185">Reference proteome</keyword>
<gene>
    <name evidence="1" type="ORF">L3Q82_000077</name>
</gene>
<dbReference type="EMBL" id="CM041531">
    <property type="protein sequence ID" value="KAI3376796.1"/>
    <property type="molecule type" value="Genomic_DNA"/>
</dbReference>
<accession>A0ACB8X9J2</accession>
<evidence type="ECO:0000313" key="1">
    <source>
        <dbReference type="EMBL" id="KAI3376796.1"/>
    </source>
</evidence>